<evidence type="ECO:0000259" key="1">
    <source>
        <dbReference type="Pfam" id="PF09509"/>
    </source>
</evidence>
<dbReference type="OrthoDB" id="1863356at2"/>
<comment type="caution">
    <text evidence="2">The sequence shown here is derived from an EMBL/GenBank/DDBJ whole genome shotgun (WGS) entry which is preliminary data.</text>
</comment>
<dbReference type="Pfam" id="PF09509">
    <property type="entry name" value="Hypoth_Ymh"/>
    <property type="match status" value="1"/>
</dbReference>
<dbReference type="EMBL" id="MPTC01000031">
    <property type="protein sequence ID" value="OMD36342.1"/>
    <property type="molecule type" value="Genomic_DNA"/>
</dbReference>
<dbReference type="NCBIfam" id="TIGR02391">
    <property type="entry name" value="hypoth_ymh"/>
    <property type="match status" value="1"/>
</dbReference>
<dbReference type="AlphaFoldDB" id="A0A1R0XMX4"/>
<dbReference type="RefSeq" id="WP_076121079.1">
    <property type="nucleotide sequence ID" value="NZ_MPTC01000031.1"/>
</dbReference>
<gene>
    <name evidence="2" type="ORF">BSK52_24960</name>
</gene>
<reference evidence="2 3" key="1">
    <citation type="submission" date="2016-10" db="EMBL/GenBank/DDBJ databases">
        <title>Paenibacillus species isolates.</title>
        <authorList>
            <person name="Beno S.M."/>
        </authorList>
    </citation>
    <scope>NUCLEOTIDE SEQUENCE [LARGE SCALE GENOMIC DNA]</scope>
    <source>
        <strain evidence="2 3">FSL H7-0710</strain>
    </source>
</reference>
<proteinExistence type="predicted"/>
<dbReference type="Proteomes" id="UP000187439">
    <property type="component" value="Unassembled WGS sequence"/>
</dbReference>
<evidence type="ECO:0000313" key="3">
    <source>
        <dbReference type="Proteomes" id="UP000187439"/>
    </source>
</evidence>
<evidence type="ECO:0000313" key="2">
    <source>
        <dbReference type="EMBL" id="OMD36342.1"/>
    </source>
</evidence>
<accession>A0A1R0XMX4</accession>
<protein>
    <submittedName>
        <fullName evidence="2">TIGR02391 family protein</fullName>
    </submittedName>
</protein>
<feature type="domain" description="Conserved hypothetical protein CHP02391" evidence="1">
    <location>
        <begin position="5"/>
        <end position="119"/>
    </location>
</feature>
<organism evidence="2 3">
    <name type="scientific">Paenibacillus odorifer</name>
    <dbReference type="NCBI Taxonomy" id="189426"/>
    <lineage>
        <taxon>Bacteria</taxon>
        <taxon>Bacillati</taxon>
        <taxon>Bacillota</taxon>
        <taxon>Bacilli</taxon>
        <taxon>Bacillales</taxon>
        <taxon>Paenibacillaceae</taxon>
        <taxon>Paenibacillus</taxon>
    </lineage>
</organism>
<sequence>MLETQIDKKLWDSIKKNYESRSFSESIIDAIYFLSNLIRDKTGLESDGASLIGQAFGGTQPLIKVNAMQTESEINVQKGLEQILRGMYQAIRNPRSHDKFDDSQKEADAIITFIDYLCSVIDQSKTQFSEVEFLSRVFDSNFVPNIRYAELLVEEIPKRKRLNFAIEVYKKKETGDGKKLAFFFHVIVRQFNEEEITQFFTVVSDELTTVTEEKTIRFNLQIIPFDMWYRIREISRIRIENSLMESMRDGKYLENQDICKGGSLATWVAWGKLKHFTFIGEAIEILVKKLDSNDRTEIDYVLKYFWDDILENNKLPNYYFFSIVNQKLKDGDKRFYTKLEDLFKWDVEETEFYKAIQKEYNNFQEREESQVFDINDDDLPF</sequence>
<dbReference type="InterPro" id="IPR012654">
    <property type="entry name" value="CHP02391"/>
</dbReference>
<name>A0A1R0XMX4_9BACL</name>